<reference evidence="10" key="1">
    <citation type="submission" date="2007-11" db="EMBL/GenBank/DDBJ databases">
        <title>Complete genome sequence of Clostridium phytofermentans ISDg.</title>
        <authorList>
            <person name="Leschine S.B."/>
            <person name="Warnick T.A."/>
            <person name="Blanchard J.L."/>
            <person name="Schnell D.J."/>
            <person name="Petit E.L."/>
            <person name="LaTouf W.G."/>
            <person name="Copeland A."/>
            <person name="Lucas S."/>
            <person name="Lapidus A."/>
            <person name="Barry K."/>
            <person name="Glavina del Rio T."/>
            <person name="Dalin E."/>
            <person name="Tice H."/>
            <person name="Pitluck S."/>
            <person name="Kiss H."/>
            <person name="Brettin T."/>
            <person name="Bruce D."/>
            <person name="Detter J.C."/>
            <person name="Han C."/>
            <person name="Kuske C."/>
            <person name="Schmutz J."/>
            <person name="Larimer F."/>
            <person name="Land M."/>
            <person name="Hauser L."/>
            <person name="Kyrpides N."/>
            <person name="Kim E.A."/>
            <person name="Richardson P."/>
        </authorList>
    </citation>
    <scope>NUCLEOTIDE SEQUENCE [LARGE SCALE GENOMIC DNA]</scope>
    <source>
        <strain evidence="10">ATCC 700394 / DSM 18823 / ISDg</strain>
    </source>
</reference>
<dbReference type="GO" id="GO:0042174">
    <property type="term" value="P:negative regulation of sporulation resulting in formation of a cellular spore"/>
    <property type="evidence" value="ECO:0007669"/>
    <property type="project" value="InterPro"/>
</dbReference>
<evidence type="ECO:0000256" key="3">
    <source>
        <dbReference type="ARBA" id="ARBA00022741"/>
    </source>
</evidence>
<dbReference type="InterPro" id="IPR010194">
    <property type="entry name" value="Anti-sigma_F"/>
</dbReference>
<dbReference type="AlphaFoldDB" id="A9KI30"/>
<dbReference type="HOGENOM" id="CLU_090336_11_0_9"/>
<dbReference type="PANTHER" id="PTHR35526:SF3">
    <property type="entry name" value="ANTI-SIGMA-F FACTOR RSBW"/>
    <property type="match status" value="1"/>
</dbReference>
<dbReference type="STRING" id="357809.Cphy_0477"/>
<name>A9KI30_LACP7</name>
<dbReference type="EC" id="2.7.11.1" evidence="7"/>
<sequence>MEQNLQNKEMRDIIEMECDNEMVLEFDALSKNESFARTVVAAFAAQLNPTIEELADIKTAVSEAVTNCIIHGYDNKKGKIKLYCAITGIELVIEVSDYGVGIENIPLAMEPMFTSRPELERSGMGFSFMDAFMDELTVNSTVSIGTTVRMKKRISTT</sequence>
<dbReference type="GO" id="GO:0005524">
    <property type="term" value="F:ATP binding"/>
    <property type="evidence" value="ECO:0007669"/>
    <property type="project" value="UniProtKB-KW"/>
</dbReference>
<evidence type="ECO:0000313" key="9">
    <source>
        <dbReference type="EMBL" id="ABX40864.1"/>
    </source>
</evidence>
<comment type="catalytic activity">
    <reaction evidence="7">
        <text>L-threonyl-[protein] + ATP = O-phospho-L-threonyl-[protein] + ADP + H(+)</text>
        <dbReference type="Rhea" id="RHEA:46608"/>
        <dbReference type="Rhea" id="RHEA-COMP:11060"/>
        <dbReference type="Rhea" id="RHEA-COMP:11605"/>
        <dbReference type="ChEBI" id="CHEBI:15378"/>
        <dbReference type="ChEBI" id="CHEBI:30013"/>
        <dbReference type="ChEBI" id="CHEBI:30616"/>
        <dbReference type="ChEBI" id="CHEBI:61977"/>
        <dbReference type="ChEBI" id="CHEBI:456216"/>
        <dbReference type="EC" id="2.7.11.1"/>
    </reaction>
</comment>
<dbReference type="GO" id="GO:0004674">
    <property type="term" value="F:protein serine/threonine kinase activity"/>
    <property type="evidence" value="ECO:0007669"/>
    <property type="project" value="UniProtKB-KW"/>
</dbReference>
<dbReference type="Proteomes" id="UP000000370">
    <property type="component" value="Chromosome"/>
</dbReference>
<dbReference type="Pfam" id="PF13581">
    <property type="entry name" value="HATPase_c_2"/>
    <property type="match status" value="1"/>
</dbReference>
<evidence type="ECO:0000256" key="2">
    <source>
        <dbReference type="ARBA" id="ARBA00022679"/>
    </source>
</evidence>
<feature type="domain" description="Histidine kinase/HSP90-like ATPase" evidence="8">
    <location>
        <begin position="52"/>
        <end position="156"/>
    </location>
</feature>
<dbReference type="eggNOG" id="COG2172">
    <property type="taxonomic scope" value="Bacteria"/>
</dbReference>
<dbReference type="EMBL" id="CP000885">
    <property type="protein sequence ID" value="ABX40864.1"/>
    <property type="molecule type" value="Genomic_DNA"/>
</dbReference>
<keyword evidence="5 7" id="KW-0067">ATP-binding</keyword>
<dbReference type="InterPro" id="IPR003594">
    <property type="entry name" value="HATPase_dom"/>
</dbReference>
<dbReference type="KEGG" id="cpy:Cphy_0477"/>
<dbReference type="InterPro" id="IPR050267">
    <property type="entry name" value="Anti-sigma-factor_SerPK"/>
</dbReference>
<evidence type="ECO:0000256" key="5">
    <source>
        <dbReference type="ARBA" id="ARBA00022840"/>
    </source>
</evidence>
<dbReference type="GO" id="GO:0106310">
    <property type="term" value="F:protein serine kinase activity"/>
    <property type="evidence" value="ECO:0007669"/>
    <property type="project" value="RHEA"/>
</dbReference>
<dbReference type="NCBIfam" id="TIGR01925">
    <property type="entry name" value="spIIAB"/>
    <property type="match status" value="1"/>
</dbReference>
<evidence type="ECO:0000259" key="8">
    <source>
        <dbReference type="SMART" id="SM00387"/>
    </source>
</evidence>
<evidence type="ECO:0000256" key="6">
    <source>
        <dbReference type="ARBA" id="ARBA00022969"/>
    </source>
</evidence>
<comment type="catalytic activity">
    <reaction evidence="7">
        <text>L-seryl-[protein] + ATP = O-phospho-L-seryl-[protein] + ADP + H(+)</text>
        <dbReference type="Rhea" id="RHEA:17989"/>
        <dbReference type="Rhea" id="RHEA-COMP:9863"/>
        <dbReference type="Rhea" id="RHEA-COMP:11604"/>
        <dbReference type="ChEBI" id="CHEBI:15378"/>
        <dbReference type="ChEBI" id="CHEBI:29999"/>
        <dbReference type="ChEBI" id="CHEBI:30616"/>
        <dbReference type="ChEBI" id="CHEBI:83421"/>
        <dbReference type="ChEBI" id="CHEBI:456216"/>
        <dbReference type="EC" id="2.7.11.1"/>
    </reaction>
</comment>
<dbReference type="SUPFAM" id="SSF55874">
    <property type="entry name" value="ATPase domain of HSP90 chaperone/DNA topoisomerase II/histidine kinase"/>
    <property type="match status" value="1"/>
</dbReference>
<dbReference type="InterPro" id="IPR036890">
    <property type="entry name" value="HATPase_C_sf"/>
</dbReference>
<dbReference type="GO" id="GO:0030436">
    <property type="term" value="P:asexual sporulation"/>
    <property type="evidence" value="ECO:0007669"/>
    <property type="project" value="UniProtKB-UniRule"/>
</dbReference>
<comment type="function">
    <text evidence="7">Binds to sigma F and blocks its ability to form an RNA polymerase holoenzyme (E-sigma F). Phosphorylates SpoIIAA on a serine residue. This phosphorylation may enable SpoIIAA to act as an anti-anti-sigma factor that counteracts SpoIIAB and thus releases sigma F from inhibition.</text>
</comment>
<dbReference type="RefSeq" id="WP_012198508.1">
    <property type="nucleotide sequence ID" value="NC_010001.1"/>
</dbReference>
<gene>
    <name evidence="7" type="primary">spoIIAB</name>
    <name evidence="9" type="ordered locus">Cphy_0477</name>
</gene>
<proteinExistence type="inferred from homology"/>
<evidence type="ECO:0000256" key="4">
    <source>
        <dbReference type="ARBA" id="ARBA00022777"/>
    </source>
</evidence>
<dbReference type="HAMAP" id="MF_00637">
    <property type="entry name" value="Anti_sigma_F"/>
    <property type="match status" value="1"/>
</dbReference>
<keyword evidence="1 7" id="KW-0723">Serine/threonine-protein kinase</keyword>
<accession>A9KI30</accession>
<protein>
    <recommendedName>
        <fullName evidence="7">Anti-sigma F factor</fullName>
        <ecNumber evidence="7">2.7.11.1</ecNumber>
    </recommendedName>
    <alternativeName>
        <fullName evidence="7">Stage II sporulation protein AB</fullName>
    </alternativeName>
</protein>
<keyword evidence="10" id="KW-1185">Reference proteome</keyword>
<dbReference type="Gene3D" id="3.30.565.10">
    <property type="entry name" value="Histidine kinase-like ATPase, C-terminal domain"/>
    <property type="match status" value="1"/>
</dbReference>
<dbReference type="SMART" id="SM00387">
    <property type="entry name" value="HATPase_c"/>
    <property type="match status" value="1"/>
</dbReference>
<keyword evidence="2 7" id="KW-0808">Transferase</keyword>
<evidence type="ECO:0000256" key="7">
    <source>
        <dbReference type="HAMAP-Rule" id="MF_00637"/>
    </source>
</evidence>
<keyword evidence="4 7" id="KW-0418">Kinase</keyword>
<dbReference type="PANTHER" id="PTHR35526">
    <property type="entry name" value="ANTI-SIGMA-F FACTOR RSBW-RELATED"/>
    <property type="match status" value="1"/>
</dbReference>
<keyword evidence="6 7" id="KW-0749">Sporulation</keyword>
<evidence type="ECO:0000256" key="1">
    <source>
        <dbReference type="ARBA" id="ARBA00022527"/>
    </source>
</evidence>
<keyword evidence="3 7" id="KW-0547">Nucleotide-binding</keyword>
<dbReference type="GO" id="GO:0016989">
    <property type="term" value="F:sigma factor antagonist activity"/>
    <property type="evidence" value="ECO:0007669"/>
    <property type="project" value="InterPro"/>
</dbReference>
<comment type="similarity">
    <text evidence="7">Belongs to the anti-sigma-factor family.</text>
</comment>
<dbReference type="GO" id="GO:0030435">
    <property type="term" value="P:sporulation resulting in formation of a cellular spore"/>
    <property type="evidence" value="ECO:0007669"/>
    <property type="project" value="UniProtKB-KW"/>
</dbReference>
<evidence type="ECO:0000313" key="10">
    <source>
        <dbReference type="Proteomes" id="UP000000370"/>
    </source>
</evidence>
<organism evidence="9 10">
    <name type="scientific">Lachnoclostridium phytofermentans (strain ATCC 700394 / DSM 18823 / ISDg)</name>
    <name type="common">Clostridium phytofermentans</name>
    <dbReference type="NCBI Taxonomy" id="357809"/>
    <lineage>
        <taxon>Bacteria</taxon>
        <taxon>Bacillati</taxon>
        <taxon>Bacillota</taxon>
        <taxon>Clostridia</taxon>
        <taxon>Lachnospirales</taxon>
        <taxon>Lachnospiraceae</taxon>
    </lineage>
</organism>